<dbReference type="InParanoid" id="A0A369J672"/>
<dbReference type="Proteomes" id="UP000076154">
    <property type="component" value="Unassembled WGS sequence"/>
</dbReference>
<name>A0A369J672_HYPMA</name>
<dbReference type="EMBL" id="LUEZ02000137">
    <property type="protein sequence ID" value="RDB15905.1"/>
    <property type="molecule type" value="Genomic_DNA"/>
</dbReference>
<evidence type="ECO:0008006" key="3">
    <source>
        <dbReference type="Google" id="ProtNLM"/>
    </source>
</evidence>
<sequence length="273" mass="30801">MAAQSSESAEIDPIFPPELERYIFELAAGDDIGMALELTLVSKRLQLWMESIIYYTVTLSSINVCSLFLRAVDSRPASFFATNVKSLCIPGDIPLKDAMRIITVCQGVVNLAYWIDHAQPPPPFSYLSSLQPERLSMNIHGLCGSTDHIVDFHHPFFAMVTHLEIVDWSFSLSGYEHLPCLTHLAVDIDQYSSVLVERLQHILESCPQLRVLLCLMSDEDMAFDAAEALSRENDADCRLLVMFDFDPISQWQVRQWNFADAVVAANRNSRQLS</sequence>
<evidence type="ECO:0000313" key="1">
    <source>
        <dbReference type="EMBL" id="RDB15905.1"/>
    </source>
</evidence>
<protein>
    <recommendedName>
        <fullName evidence="3">F-box domain-containing protein</fullName>
    </recommendedName>
</protein>
<reference evidence="1" key="1">
    <citation type="submission" date="2018-04" db="EMBL/GenBank/DDBJ databases">
        <title>Whole genome sequencing of Hypsizygus marmoreus.</title>
        <authorList>
            <person name="Choi I.-G."/>
            <person name="Min B."/>
            <person name="Kim J.-G."/>
            <person name="Kim S."/>
            <person name="Oh Y.-L."/>
            <person name="Kong W.-S."/>
            <person name="Park H."/>
            <person name="Jeong J."/>
            <person name="Song E.-S."/>
        </authorList>
    </citation>
    <scope>NUCLEOTIDE SEQUENCE [LARGE SCALE GENOMIC DNA]</scope>
    <source>
        <strain evidence="1">51987-8</strain>
    </source>
</reference>
<evidence type="ECO:0000313" key="2">
    <source>
        <dbReference type="Proteomes" id="UP000076154"/>
    </source>
</evidence>
<accession>A0A369J672</accession>
<gene>
    <name evidence="1" type="ORF">Hypma_003561</name>
</gene>
<dbReference type="OrthoDB" id="2900663at2759"/>
<comment type="caution">
    <text evidence="1">The sequence shown here is derived from an EMBL/GenBank/DDBJ whole genome shotgun (WGS) entry which is preliminary data.</text>
</comment>
<keyword evidence="2" id="KW-1185">Reference proteome</keyword>
<proteinExistence type="predicted"/>
<organism evidence="1 2">
    <name type="scientific">Hypsizygus marmoreus</name>
    <name type="common">White beech mushroom</name>
    <name type="synonym">Agaricus marmoreus</name>
    <dbReference type="NCBI Taxonomy" id="39966"/>
    <lineage>
        <taxon>Eukaryota</taxon>
        <taxon>Fungi</taxon>
        <taxon>Dikarya</taxon>
        <taxon>Basidiomycota</taxon>
        <taxon>Agaricomycotina</taxon>
        <taxon>Agaricomycetes</taxon>
        <taxon>Agaricomycetidae</taxon>
        <taxon>Agaricales</taxon>
        <taxon>Tricholomatineae</taxon>
        <taxon>Lyophyllaceae</taxon>
        <taxon>Hypsizygus</taxon>
    </lineage>
</organism>
<dbReference type="AlphaFoldDB" id="A0A369J672"/>